<evidence type="ECO:0000313" key="6">
    <source>
        <dbReference type="Proteomes" id="UP000012046"/>
    </source>
</evidence>
<evidence type="ECO:0000256" key="1">
    <source>
        <dbReference type="ARBA" id="ARBA00022722"/>
    </source>
</evidence>
<proteinExistence type="predicted"/>
<dbReference type="RefSeq" id="WP_008951113.1">
    <property type="nucleotide sequence ID" value="NZ_AHTH01000039.1"/>
</dbReference>
<dbReference type="REBASE" id="46239">
    <property type="entry name" value="AjeMS1ORF12179P"/>
</dbReference>
<dbReference type="InterPro" id="IPR036388">
    <property type="entry name" value="WH-like_DNA-bd_sf"/>
</dbReference>
<accession>H3ZGD8</accession>
<dbReference type="EMBL" id="AHTH01000039">
    <property type="protein sequence ID" value="EHR40458.1"/>
    <property type="molecule type" value="Genomic_DNA"/>
</dbReference>
<protein>
    <submittedName>
        <fullName evidence="5">Type II site-specific deoxyribonuclease</fullName>
    </submittedName>
</protein>
<dbReference type="Pfam" id="PF09126">
    <property type="entry name" value="NaeI"/>
    <property type="match status" value="1"/>
</dbReference>
<evidence type="ECO:0000256" key="2">
    <source>
        <dbReference type="ARBA" id="ARBA00022759"/>
    </source>
</evidence>
<feature type="domain" description="Type II restriction enzyme NaeI" evidence="4">
    <location>
        <begin position="44"/>
        <end position="279"/>
    </location>
</feature>
<keyword evidence="2" id="KW-0255">Endonuclease</keyword>
<dbReference type="InterPro" id="IPR037057">
    <property type="entry name" value="DNA_rep_MutH/T2_RE_sf"/>
</dbReference>
<reference evidence="5 6" key="1">
    <citation type="journal article" date="2012" name="J. Bacteriol.">
        <title>Genome Sequence of Extracellular-Protease-Producing Alishewanella jeotgali Isolated from Traditional Korean Fermented Seafood.</title>
        <authorList>
            <person name="Jung J."/>
            <person name="Chun J."/>
            <person name="Park W."/>
        </authorList>
    </citation>
    <scope>NUCLEOTIDE SEQUENCE [LARGE SCALE GENOMIC DNA]</scope>
    <source>
        <strain evidence="5 6">KCTC 22429</strain>
    </source>
</reference>
<dbReference type="GO" id="GO:0003677">
    <property type="term" value="F:DNA binding"/>
    <property type="evidence" value="ECO:0007669"/>
    <property type="project" value="InterPro"/>
</dbReference>
<gene>
    <name evidence="5" type="ORF">AJE_12174</name>
</gene>
<sequence length="287" mass="31916">MDMSVNGYSDSYLKENPAAISCVNIANSLVNILGGLESFLSEVGPVLRKAVDEVIDMPRTQRFSLSQLEKTEKTYIGTKVEILIRHLLQVPKGKVLDLSVDGVELDVKNTIGTGWMIPKEAVNQHCLLIKINDKKGRFSIGVVFCSLDNITAGMNQDQKRSISPGNKAIFWIGKNVRMQENFFENLSPGVCAQLTELNVSGAEKIRRLCRLVPNTVIDRYIVECVANQKDPMKRLRKNGGARDSLEKEGILILTGAYDSEELKNLGFTDVNQDQFVAVNTRLLNLKS</sequence>
<evidence type="ECO:0000259" key="4">
    <source>
        <dbReference type="Pfam" id="PF09126"/>
    </source>
</evidence>
<dbReference type="GO" id="GO:0009307">
    <property type="term" value="P:DNA restriction-modification system"/>
    <property type="evidence" value="ECO:0007669"/>
    <property type="project" value="InterPro"/>
</dbReference>
<keyword evidence="3" id="KW-0378">Hydrolase</keyword>
<evidence type="ECO:0000256" key="3">
    <source>
        <dbReference type="ARBA" id="ARBA00022801"/>
    </source>
</evidence>
<dbReference type="InterPro" id="IPR015210">
    <property type="entry name" value="NaeI"/>
</dbReference>
<keyword evidence="1" id="KW-0540">Nuclease</keyword>
<dbReference type="CDD" id="cd22338">
    <property type="entry name" value="NaeI-like"/>
    <property type="match status" value="1"/>
</dbReference>
<organism evidence="5 6">
    <name type="scientific">Alishewanella jeotgali KCTC 22429</name>
    <dbReference type="NCBI Taxonomy" id="1129374"/>
    <lineage>
        <taxon>Bacteria</taxon>
        <taxon>Pseudomonadati</taxon>
        <taxon>Pseudomonadota</taxon>
        <taxon>Gammaproteobacteria</taxon>
        <taxon>Alteromonadales</taxon>
        <taxon>Alteromonadaceae</taxon>
        <taxon>Alishewanella</taxon>
    </lineage>
</organism>
<dbReference type="AlphaFoldDB" id="H3ZGD8"/>
<dbReference type="PATRIC" id="fig|1129374.4.peg.2420"/>
<name>H3ZGD8_9ALTE</name>
<evidence type="ECO:0000313" key="5">
    <source>
        <dbReference type="EMBL" id="EHR40458.1"/>
    </source>
</evidence>
<dbReference type="SUPFAM" id="SSF52980">
    <property type="entry name" value="Restriction endonuclease-like"/>
    <property type="match status" value="1"/>
</dbReference>
<keyword evidence="6" id="KW-1185">Reference proteome</keyword>
<dbReference type="Gene3D" id="3.40.600.10">
    <property type="entry name" value="DNA mismatch repair MutH/Restriction endonuclease, type II"/>
    <property type="match status" value="1"/>
</dbReference>
<dbReference type="eggNOG" id="ENOG502ZBFM">
    <property type="taxonomic scope" value="Bacteria"/>
</dbReference>
<dbReference type="InterPro" id="IPR011335">
    <property type="entry name" value="Restrct_endonuc-II-like"/>
</dbReference>
<dbReference type="GO" id="GO:0009036">
    <property type="term" value="F:type II site-specific deoxyribonuclease activity"/>
    <property type="evidence" value="ECO:0007669"/>
    <property type="project" value="InterPro"/>
</dbReference>
<dbReference type="Proteomes" id="UP000012046">
    <property type="component" value="Unassembled WGS sequence"/>
</dbReference>
<comment type="caution">
    <text evidence="5">The sequence shown here is derived from an EMBL/GenBank/DDBJ whole genome shotgun (WGS) entry which is preliminary data.</text>
</comment>
<dbReference type="Gene3D" id="1.10.10.10">
    <property type="entry name" value="Winged helix-like DNA-binding domain superfamily/Winged helix DNA-binding domain"/>
    <property type="match status" value="1"/>
</dbReference>